<dbReference type="AlphaFoldDB" id="A0A1T0AYM6"/>
<evidence type="ECO:0000313" key="2">
    <source>
        <dbReference type="Proteomes" id="UP000190023"/>
    </source>
</evidence>
<dbReference type="EMBL" id="MUYB01000028">
    <property type="protein sequence ID" value="OOS02998.1"/>
    <property type="molecule type" value="Genomic_DNA"/>
</dbReference>
<gene>
    <name evidence="1" type="ORF">B0188_07215</name>
</gene>
<reference evidence="1 2" key="1">
    <citation type="submission" date="2017-02" db="EMBL/GenBank/DDBJ databases">
        <title>Draft genome sequence of Haemophilus felis CCUG 31170 type strain.</title>
        <authorList>
            <person name="Engstrom-Jakobsson H."/>
            <person name="Salva-Serra F."/>
            <person name="Thorell K."/>
            <person name="Gonzales-Siles L."/>
            <person name="Karlsson R."/>
            <person name="Boulund F."/>
            <person name="Engstrand L."/>
            <person name="Kristiansson E."/>
            <person name="Moore E."/>
        </authorList>
    </citation>
    <scope>NUCLEOTIDE SEQUENCE [LARGE SCALE GENOMIC DNA]</scope>
    <source>
        <strain evidence="1 2">CCUG 31170</strain>
    </source>
</reference>
<dbReference type="InterPro" id="IPR038338">
    <property type="entry name" value="PriC_sf"/>
</dbReference>
<accession>A0A1T0AYM6</accession>
<comment type="caution">
    <text evidence="1">The sequence shown here is derived from an EMBL/GenBank/DDBJ whole genome shotgun (WGS) entry which is preliminary data.</text>
</comment>
<dbReference type="InterPro" id="IPR010890">
    <property type="entry name" value="PriC"/>
</dbReference>
<evidence type="ECO:0000313" key="1">
    <source>
        <dbReference type="EMBL" id="OOS02998.1"/>
    </source>
</evidence>
<name>A0A1T0AYM6_9PAST</name>
<proteinExistence type="predicted"/>
<keyword evidence="2" id="KW-1185">Reference proteome</keyword>
<dbReference type="Gene3D" id="1.20.1270.340">
    <property type="match status" value="1"/>
</dbReference>
<dbReference type="Proteomes" id="UP000190023">
    <property type="component" value="Unassembled WGS sequence"/>
</dbReference>
<protein>
    <recommendedName>
        <fullName evidence="3">Primosomal replication protein N</fullName>
    </recommendedName>
</protein>
<organism evidence="1 2">
    <name type="scientific">[Haemophilus] felis</name>
    <dbReference type="NCBI Taxonomy" id="123822"/>
    <lineage>
        <taxon>Bacteria</taxon>
        <taxon>Pseudomonadati</taxon>
        <taxon>Pseudomonadota</taxon>
        <taxon>Gammaproteobacteria</taxon>
        <taxon>Pasteurellales</taxon>
        <taxon>Pasteurellaceae</taxon>
    </lineage>
</organism>
<evidence type="ECO:0008006" key="3">
    <source>
        <dbReference type="Google" id="ProtNLM"/>
    </source>
</evidence>
<sequence length="177" mass="20481">MTKDQLLEKLNQQISALSIPENRNQVKLVLPNFNPAVFSENFQSFSFYEKEMQSTLQKIAQASEQDEVLLNMLTEKLLSQYVCLSECLAPKAKLKGAVKADKNAVHQLPPRERLEQYYEFLKILNEKVLLLEDKYRLAPSRLLAEQISYQKERVNRCELAIENLEGYLLLKEETEGA</sequence>
<dbReference type="Pfam" id="PF07445">
    <property type="entry name" value="PriC"/>
    <property type="match status" value="1"/>
</dbReference>
<dbReference type="OrthoDB" id="5690040at2"/>
<dbReference type="STRING" id="123822.B0188_07215"/>